<protein>
    <submittedName>
        <fullName evidence="2">DUF2809 domain-containing protein</fullName>
    </submittedName>
</protein>
<dbReference type="EMBL" id="JBHTHU010000005">
    <property type="protein sequence ID" value="MFD0750037.1"/>
    <property type="molecule type" value="Genomic_DNA"/>
</dbReference>
<dbReference type="RefSeq" id="WP_377098933.1">
    <property type="nucleotide sequence ID" value="NZ_JBHTHU010000005.1"/>
</dbReference>
<proteinExistence type="predicted"/>
<feature type="transmembrane region" description="Helical" evidence="1">
    <location>
        <begin position="102"/>
        <end position="119"/>
    </location>
</feature>
<feature type="transmembrane region" description="Helical" evidence="1">
    <location>
        <begin position="29"/>
        <end position="47"/>
    </location>
</feature>
<reference evidence="3" key="1">
    <citation type="journal article" date="2019" name="Int. J. Syst. Evol. Microbiol.">
        <title>The Global Catalogue of Microorganisms (GCM) 10K type strain sequencing project: providing services to taxonomists for standard genome sequencing and annotation.</title>
        <authorList>
            <consortium name="The Broad Institute Genomics Platform"/>
            <consortium name="The Broad Institute Genome Sequencing Center for Infectious Disease"/>
            <person name="Wu L."/>
            <person name="Ma J."/>
        </authorList>
    </citation>
    <scope>NUCLEOTIDE SEQUENCE [LARGE SCALE GENOMIC DNA]</scope>
    <source>
        <strain evidence="3">CCUG 63418</strain>
    </source>
</reference>
<dbReference type="Pfam" id="PF10990">
    <property type="entry name" value="DUF2809"/>
    <property type="match status" value="1"/>
</dbReference>
<keyword evidence="1" id="KW-0812">Transmembrane</keyword>
<evidence type="ECO:0000256" key="1">
    <source>
        <dbReference type="SAM" id="Phobius"/>
    </source>
</evidence>
<dbReference type="Proteomes" id="UP001596958">
    <property type="component" value="Unassembled WGS sequence"/>
</dbReference>
<sequence>MKFHFLYFILAIALFIVEAAIAAYLNDNFIRPYFGDLLVVILVYCAAKAFVNTAPVKTALMVFVFACLIEVSQYFHLVALLGWGRSATAATVLGTSFSFTDILMYALGTLVIIGIETYLKTNKLKPTDGSILK</sequence>
<dbReference type="InterPro" id="IPR021257">
    <property type="entry name" value="DUF2809"/>
</dbReference>
<gene>
    <name evidence="2" type="ORF">ACFQZS_07780</name>
</gene>
<name>A0ABW2YUB8_9SPHI</name>
<evidence type="ECO:0000313" key="2">
    <source>
        <dbReference type="EMBL" id="MFD0750037.1"/>
    </source>
</evidence>
<keyword evidence="1" id="KW-0472">Membrane</keyword>
<keyword evidence="1" id="KW-1133">Transmembrane helix</keyword>
<comment type="caution">
    <text evidence="2">The sequence shown here is derived from an EMBL/GenBank/DDBJ whole genome shotgun (WGS) entry which is preliminary data.</text>
</comment>
<organism evidence="2 3">
    <name type="scientific">Mucilaginibacter calamicampi</name>
    <dbReference type="NCBI Taxonomy" id="1302352"/>
    <lineage>
        <taxon>Bacteria</taxon>
        <taxon>Pseudomonadati</taxon>
        <taxon>Bacteroidota</taxon>
        <taxon>Sphingobacteriia</taxon>
        <taxon>Sphingobacteriales</taxon>
        <taxon>Sphingobacteriaceae</taxon>
        <taxon>Mucilaginibacter</taxon>
    </lineage>
</organism>
<evidence type="ECO:0000313" key="3">
    <source>
        <dbReference type="Proteomes" id="UP001596958"/>
    </source>
</evidence>
<accession>A0ABW2YUB8</accession>
<feature type="transmembrane region" description="Helical" evidence="1">
    <location>
        <begin position="59"/>
        <end position="82"/>
    </location>
</feature>
<keyword evidence="3" id="KW-1185">Reference proteome</keyword>